<accession>A0A0P6WSL3</accession>
<dbReference type="RefSeq" id="WP_062421585.1">
    <property type="nucleotide sequence ID" value="NZ_BBYA01000009.1"/>
</dbReference>
<reference evidence="1 2" key="1">
    <citation type="submission" date="2015-07" db="EMBL/GenBank/DDBJ databases">
        <title>Genome sequence of Leptolinea tardivitalis DSM 16556.</title>
        <authorList>
            <person name="Hemp J."/>
            <person name="Ward L.M."/>
            <person name="Pace L.A."/>
            <person name="Fischer W.W."/>
        </authorList>
    </citation>
    <scope>NUCLEOTIDE SEQUENCE [LARGE SCALE GENOMIC DNA]</scope>
    <source>
        <strain evidence="1 2">YMTK-2</strain>
    </source>
</reference>
<dbReference type="AlphaFoldDB" id="A0A0P6WSL3"/>
<comment type="caution">
    <text evidence="1">The sequence shown here is derived from an EMBL/GenBank/DDBJ whole genome shotgun (WGS) entry which is preliminary data.</text>
</comment>
<dbReference type="Proteomes" id="UP000050430">
    <property type="component" value="Unassembled WGS sequence"/>
</dbReference>
<dbReference type="EMBL" id="LGCK01000006">
    <property type="protein sequence ID" value="KPL73197.1"/>
    <property type="molecule type" value="Genomic_DNA"/>
</dbReference>
<evidence type="ECO:0000313" key="1">
    <source>
        <dbReference type="EMBL" id="KPL73197.1"/>
    </source>
</evidence>
<gene>
    <name evidence="1" type="ORF">ADM99_02855</name>
</gene>
<protein>
    <submittedName>
        <fullName evidence="1">Uncharacterized protein</fullName>
    </submittedName>
</protein>
<organism evidence="1 2">
    <name type="scientific">Leptolinea tardivitalis</name>
    <dbReference type="NCBI Taxonomy" id="229920"/>
    <lineage>
        <taxon>Bacteria</taxon>
        <taxon>Bacillati</taxon>
        <taxon>Chloroflexota</taxon>
        <taxon>Anaerolineae</taxon>
        <taxon>Anaerolineales</taxon>
        <taxon>Anaerolineaceae</taxon>
        <taxon>Leptolinea</taxon>
    </lineage>
</organism>
<evidence type="ECO:0000313" key="2">
    <source>
        <dbReference type="Proteomes" id="UP000050430"/>
    </source>
</evidence>
<keyword evidence="2" id="KW-1185">Reference proteome</keyword>
<proteinExistence type="predicted"/>
<sequence length="201" mass="22582">MSLLQSLFADKKQATEIKSAFTMGMEQARQHLWEAALPNFLMAVDLPHSYVKSQIMLCLCYSHQLDAESVRIHLRHLQKADPTLAEKIGSLPGASRALCLATSDELESPQFTRVLVDVRDHHRLPTLFDLNLPPSGYIKLILGMVNEGYLTRIKIRDTRDPAHLPDLCCPSLTPKGEAALEVWESTFSIFADNVMALVEQR</sequence>
<dbReference type="STRING" id="229920.ADM99_02855"/>
<name>A0A0P6WSL3_9CHLR</name>